<keyword evidence="2" id="KW-1133">Transmembrane helix</keyword>
<evidence type="ECO:0000313" key="3">
    <source>
        <dbReference type="EMBL" id="CAE7516747.1"/>
    </source>
</evidence>
<evidence type="ECO:0000313" key="4">
    <source>
        <dbReference type="Proteomes" id="UP000604046"/>
    </source>
</evidence>
<feature type="compositionally biased region" description="Acidic residues" evidence="1">
    <location>
        <begin position="1035"/>
        <end position="1047"/>
    </location>
</feature>
<feature type="region of interest" description="Disordered" evidence="1">
    <location>
        <begin position="1005"/>
        <end position="1094"/>
    </location>
</feature>
<proteinExistence type="predicted"/>
<comment type="caution">
    <text evidence="3">The sequence shown here is derived from an EMBL/GenBank/DDBJ whole genome shotgun (WGS) entry which is preliminary data.</text>
</comment>
<reference evidence="3" key="1">
    <citation type="submission" date="2021-02" db="EMBL/GenBank/DDBJ databases">
        <authorList>
            <person name="Dougan E. K."/>
            <person name="Rhodes N."/>
            <person name="Thang M."/>
            <person name="Chan C."/>
        </authorList>
    </citation>
    <scope>NUCLEOTIDE SEQUENCE</scope>
</reference>
<name>A0A812TC20_9DINO</name>
<accession>A0A812TC20</accession>
<feature type="compositionally biased region" description="Polar residues" evidence="1">
    <location>
        <begin position="1059"/>
        <end position="1072"/>
    </location>
</feature>
<keyword evidence="4" id="KW-1185">Reference proteome</keyword>
<organism evidence="3 4">
    <name type="scientific">Symbiodinium natans</name>
    <dbReference type="NCBI Taxonomy" id="878477"/>
    <lineage>
        <taxon>Eukaryota</taxon>
        <taxon>Sar</taxon>
        <taxon>Alveolata</taxon>
        <taxon>Dinophyceae</taxon>
        <taxon>Suessiales</taxon>
        <taxon>Symbiodiniaceae</taxon>
        <taxon>Symbiodinium</taxon>
    </lineage>
</organism>
<dbReference type="Proteomes" id="UP000604046">
    <property type="component" value="Unassembled WGS sequence"/>
</dbReference>
<dbReference type="AlphaFoldDB" id="A0A812TC20"/>
<protein>
    <submittedName>
        <fullName evidence="3">Uncharacterized protein</fullName>
    </submittedName>
</protein>
<keyword evidence="2" id="KW-0812">Transmembrane</keyword>
<gene>
    <name evidence="3" type="ORF">SNAT2548_LOCUS28925</name>
</gene>
<keyword evidence="2" id="KW-0472">Membrane</keyword>
<evidence type="ECO:0000256" key="2">
    <source>
        <dbReference type="SAM" id="Phobius"/>
    </source>
</evidence>
<sequence length="1094" mass="118246">MQIFRTSGDEQVLDSWVQGFYDSGYSAQDAEALCSGLRTKFETSDELGSLMQAADISMASRMSEFVGASMDPRMDSSYMLIFAGEPSMQNRESIKMLKEFTRFAEQRNASIMGPCPGCEAVSFTAIHFDSFCSHFCQPEHCRRWCANCIKSEHALGSSSLHSSSSAAPLLQAEEWCKSPQTSLLLSTRNMQPERIAAQKIQIPTIDVLEVRARGSEVEMVLRGSSCAAFASRHLLRISWESKEVTEEGVRRAFHHQDFEIDNEADIALPAGKLYSFQLAAVNDLGTGPFSAKHQARQAERRLGSEEAAPQAPSRLFGLPVPLIVSLGPEDPSQNRAPSWRCTEVTVTLSGDAKEEIALVRFSDFDGMHPNFTCTPPSYSRSFSEIRCTIPARITSLDIFWRVEVFGMDSLVAEAGVLLEEAPSIQACRHWDRALYCDSFEPACVQTCEECAERPHANSSFPNCTSTSAYWGTLSDNPASNATNHTNGTDDAVGEVCPAEPVPYWEEASFRRLSASPRVPSTKLFLKFYLRREASPHPGSPCDTAVAPVPDTCLRQVPSPQLSPIQRLRLDSVSDSVVLAGEILFLVPDVHDFLHSNSQIRQAIMSSLVNSSGRPDASVAVAMEQSWVRSDANVRTFFSIGLENCSDECASARKELQVVLVNLVDSGSLLSNLEWSLQKLGRPVAGARLTIHSVPAYTASASRTSSTTTVIHTGTTHTTSATSSSMFLSPAPSTTENAPTITTAALTSTASVSTVPDSAIVTVSLEVGLRLANVSAFDVEAFQASMAEALGVSPDQLSITSIIFETTAALSLNGSVVSEIVQLAISTLFGVPPENVSSRALDGRRLAFTGVIIEALVRTESASATAQGLHALDDDTMISEVFRESGAANISVSVASPPATLVRISQVVTLLGSAVPNSTELQSMLAEGGLEVEILSMEILDSQVPTTEHNLPGDDGDVGFLVWFPILMSLLVGMSVYLLYKRRSRRARIETVAPDVAPDVAPVLEGDRADHSQNPPPEPELAAAASSEFWSHPEPEEPLETADLEDEERPPPEPDIAVPSGSTRTPLQQSVQHVQHPDLVSDAQDESRSPATAWG</sequence>
<dbReference type="EMBL" id="CAJNDS010002537">
    <property type="protein sequence ID" value="CAE7516747.1"/>
    <property type="molecule type" value="Genomic_DNA"/>
</dbReference>
<feature type="transmembrane region" description="Helical" evidence="2">
    <location>
        <begin position="959"/>
        <end position="979"/>
    </location>
</feature>
<evidence type="ECO:0000256" key="1">
    <source>
        <dbReference type="SAM" id="MobiDB-lite"/>
    </source>
</evidence>